<dbReference type="SUPFAM" id="SSF52833">
    <property type="entry name" value="Thioredoxin-like"/>
    <property type="match status" value="1"/>
</dbReference>
<feature type="binding site" evidence="2">
    <location>
        <position position="87"/>
    </location>
    <ligand>
        <name>glutathione</name>
        <dbReference type="ChEBI" id="CHEBI:57925"/>
    </ligand>
</feature>
<evidence type="ECO:0000256" key="3">
    <source>
        <dbReference type="PIRSR" id="PIRSR015753-3"/>
    </source>
</evidence>
<evidence type="ECO:0000313" key="6">
    <source>
        <dbReference type="Proteomes" id="UP000308730"/>
    </source>
</evidence>
<dbReference type="Gene3D" id="3.40.30.10">
    <property type="entry name" value="Glutaredoxin"/>
    <property type="match status" value="1"/>
</dbReference>
<dbReference type="SFLD" id="SFLDG01148">
    <property type="entry name" value="Xi_(cytGST)"/>
    <property type="match status" value="1"/>
</dbReference>
<feature type="active site" description="Proton donor/acceptor" evidence="1">
    <location>
        <position position="191"/>
    </location>
</feature>
<dbReference type="InterPro" id="IPR010987">
    <property type="entry name" value="Glutathione-S-Trfase_C-like"/>
</dbReference>
<feature type="site" description="Lowers pKa of active site Cys" evidence="3">
    <location>
        <position position="249"/>
    </location>
</feature>
<dbReference type="PANTHER" id="PTHR32419">
    <property type="entry name" value="GLUTATHIONYL-HYDROQUINONE REDUCTASE"/>
    <property type="match status" value="1"/>
</dbReference>
<proteinExistence type="predicted"/>
<keyword evidence="6" id="KW-1185">Reference proteome</keyword>
<reference evidence="5 6" key="1">
    <citation type="submission" date="2019-02" db="EMBL/GenBank/DDBJ databases">
        <title>Genome sequencing of the rare red list fungi Antrodiella citrinella (Flaviporus citrinellus).</title>
        <authorList>
            <person name="Buettner E."/>
            <person name="Kellner H."/>
        </authorList>
    </citation>
    <scope>NUCLEOTIDE SEQUENCE [LARGE SCALE GENOMIC DNA]</scope>
    <source>
        <strain evidence="5 6">DSM 108506</strain>
    </source>
</reference>
<dbReference type="PANTHER" id="PTHR32419:SF6">
    <property type="entry name" value="GLUTATHIONE S-TRANSFERASE OMEGA-LIKE 1-RELATED"/>
    <property type="match status" value="1"/>
</dbReference>
<dbReference type="Gene3D" id="1.20.1050.10">
    <property type="match status" value="1"/>
</dbReference>
<evidence type="ECO:0000256" key="1">
    <source>
        <dbReference type="PIRSR" id="PIRSR015753-1"/>
    </source>
</evidence>
<dbReference type="OrthoDB" id="2309723at2759"/>
<protein>
    <recommendedName>
        <fullName evidence="4">GST C-terminal domain-containing protein</fullName>
    </recommendedName>
</protein>
<dbReference type="InterPro" id="IPR036249">
    <property type="entry name" value="Thioredoxin-like_sf"/>
</dbReference>
<feature type="binding site" evidence="2">
    <location>
        <begin position="141"/>
        <end position="142"/>
    </location>
    <ligand>
        <name>glutathione</name>
        <dbReference type="ChEBI" id="CHEBI:57925"/>
    </ligand>
</feature>
<comment type="caution">
    <text evidence="5">The sequence shown here is derived from an EMBL/GenBank/DDBJ whole genome shotgun (WGS) entry which is preliminary data.</text>
</comment>
<evidence type="ECO:0000313" key="5">
    <source>
        <dbReference type="EMBL" id="THH30459.1"/>
    </source>
</evidence>
<dbReference type="SUPFAM" id="SSF47616">
    <property type="entry name" value="GST C-terminal domain-like"/>
    <property type="match status" value="1"/>
</dbReference>
<dbReference type="SFLD" id="SFLDG01206">
    <property type="entry name" value="Xi.1"/>
    <property type="match status" value="1"/>
</dbReference>
<evidence type="ECO:0000259" key="4">
    <source>
        <dbReference type="PROSITE" id="PS50405"/>
    </source>
</evidence>
<organism evidence="5 6">
    <name type="scientific">Antrodiella citrinella</name>
    <dbReference type="NCBI Taxonomy" id="2447956"/>
    <lineage>
        <taxon>Eukaryota</taxon>
        <taxon>Fungi</taxon>
        <taxon>Dikarya</taxon>
        <taxon>Basidiomycota</taxon>
        <taxon>Agaricomycotina</taxon>
        <taxon>Agaricomycetes</taxon>
        <taxon>Polyporales</taxon>
        <taxon>Steccherinaceae</taxon>
        <taxon>Antrodiella</taxon>
    </lineage>
</organism>
<dbReference type="Pfam" id="PF13410">
    <property type="entry name" value="GST_C_2"/>
    <property type="match status" value="1"/>
</dbReference>
<sequence>MSTTTKLTHDATAPVLNKAGAFTRPASSFRNVIEVGGQYAPEKGRYHLYVTYGCPWAGRTLIAWKLKGLEEIIDVTVLSSKSHTEGWAFKDIDDFPLVEHDPLFGAKRLSEIYFKAEPNYTGRYTVPLLWDKKTNTIVNNESSEIIRIFNTGFNSIIAADKAALDFYPANLREEIDALNEWVYDTVNNGVYKSGFAATQAAYEDAVTKLFASLDRLEKILEGKDYLVGNTLTEADVRLFTTIIRFDASYFTVFKCNIRTIRDGYPAIHSWVRKLYWNNPAFKDATQFDHIKTGYYSMPTLNPSGIVGVGMVPNILPL</sequence>
<dbReference type="GO" id="GO:0004364">
    <property type="term" value="F:glutathione transferase activity"/>
    <property type="evidence" value="ECO:0007669"/>
    <property type="project" value="InterPro"/>
</dbReference>
<dbReference type="CDD" id="cd03190">
    <property type="entry name" value="GST_C_Omega_like"/>
    <property type="match status" value="1"/>
</dbReference>
<accession>A0A4S4MVT3</accession>
<feature type="site" description="Lowers pKa of active site Cys" evidence="3">
    <location>
        <position position="294"/>
    </location>
</feature>
<dbReference type="Pfam" id="PF13409">
    <property type="entry name" value="GST_N_2"/>
    <property type="match status" value="1"/>
</dbReference>
<dbReference type="InterPro" id="IPR040079">
    <property type="entry name" value="Glutathione_S-Trfase"/>
</dbReference>
<dbReference type="PROSITE" id="PS50405">
    <property type="entry name" value="GST_CTER"/>
    <property type="match status" value="1"/>
</dbReference>
<dbReference type="GO" id="GO:0005737">
    <property type="term" value="C:cytoplasm"/>
    <property type="evidence" value="ECO:0007669"/>
    <property type="project" value="TreeGrafter"/>
</dbReference>
<dbReference type="InterPro" id="IPR004045">
    <property type="entry name" value="Glutathione_S-Trfase_N"/>
</dbReference>
<dbReference type="InterPro" id="IPR047047">
    <property type="entry name" value="GST_Omega-like_C"/>
</dbReference>
<feature type="active site" description="Nucleophile" evidence="1">
    <location>
        <position position="54"/>
    </location>
</feature>
<dbReference type="Proteomes" id="UP000308730">
    <property type="component" value="Unassembled WGS sequence"/>
</dbReference>
<dbReference type="InterPro" id="IPR016639">
    <property type="entry name" value="GST_Omega/GSH"/>
</dbReference>
<name>A0A4S4MVT3_9APHY</name>
<dbReference type="InterPro" id="IPR036282">
    <property type="entry name" value="Glutathione-S-Trfase_C_sf"/>
</dbReference>
<feature type="binding site" evidence="2">
    <location>
        <begin position="123"/>
        <end position="126"/>
    </location>
    <ligand>
        <name>glutathione</name>
        <dbReference type="ChEBI" id="CHEBI:57925"/>
    </ligand>
</feature>
<feature type="domain" description="GST C-terminal" evidence="4">
    <location>
        <begin position="168"/>
        <end position="294"/>
    </location>
</feature>
<evidence type="ECO:0000256" key="2">
    <source>
        <dbReference type="PIRSR" id="PIRSR015753-2"/>
    </source>
</evidence>
<gene>
    <name evidence="5" type="ORF">EUX98_g3717</name>
</gene>
<dbReference type="AlphaFoldDB" id="A0A4S4MVT3"/>
<dbReference type="SFLD" id="SFLDS00019">
    <property type="entry name" value="Glutathione_Transferase_(cytos"/>
    <property type="match status" value="1"/>
</dbReference>
<dbReference type="PIRSF" id="PIRSF015753">
    <property type="entry name" value="GST"/>
    <property type="match status" value="1"/>
</dbReference>
<dbReference type="EMBL" id="SGPM01000080">
    <property type="protein sequence ID" value="THH30459.1"/>
    <property type="molecule type" value="Genomic_DNA"/>
</dbReference>